<protein>
    <recommendedName>
        <fullName evidence="3">SLH domain-containing protein</fullName>
    </recommendedName>
</protein>
<dbReference type="Pfam" id="PF13582">
    <property type="entry name" value="Reprolysin_3"/>
    <property type="match status" value="1"/>
</dbReference>
<evidence type="ECO:0000313" key="4">
    <source>
        <dbReference type="EMBL" id="PRI10222.1"/>
    </source>
</evidence>
<keyword evidence="5" id="KW-1185">Reference proteome</keyword>
<dbReference type="AlphaFoldDB" id="A0A2S9QKW7"/>
<feature type="domain" description="SLH" evidence="3">
    <location>
        <begin position="657"/>
        <end position="723"/>
    </location>
</feature>
<dbReference type="InterPro" id="IPR001119">
    <property type="entry name" value="SLH_dom"/>
</dbReference>
<evidence type="ECO:0000313" key="5">
    <source>
        <dbReference type="Proteomes" id="UP000238650"/>
    </source>
</evidence>
<name>A0A2S9QKW7_9MICO</name>
<evidence type="ECO:0000259" key="3">
    <source>
        <dbReference type="PROSITE" id="PS51272"/>
    </source>
</evidence>
<feature type="signal peptide" evidence="2">
    <location>
        <begin position="1"/>
        <end position="28"/>
    </location>
</feature>
<dbReference type="InterPro" id="IPR024079">
    <property type="entry name" value="MetalloPept_cat_dom_sf"/>
</dbReference>
<feature type="domain" description="SLH" evidence="3">
    <location>
        <begin position="592"/>
        <end position="656"/>
    </location>
</feature>
<gene>
    <name evidence="4" type="ORF">B4915_12490</name>
</gene>
<feature type="domain" description="SLH" evidence="3">
    <location>
        <begin position="725"/>
        <end position="778"/>
    </location>
</feature>
<dbReference type="Pfam" id="PF00395">
    <property type="entry name" value="SLH"/>
    <property type="match status" value="1"/>
</dbReference>
<evidence type="ECO:0000256" key="1">
    <source>
        <dbReference type="SAM" id="MobiDB-lite"/>
    </source>
</evidence>
<feature type="region of interest" description="Disordered" evidence="1">
    <location>
        <begin position="27"/>
        <end position="121"/>
    </location>
</feature>
<organism evidence="4 5">
    <name type="scientific">Leucobacter massiliensis</name>
    <dbReference type="NCBI Taxonomy" id="1686285"/>
    <lineage>
        <taxon>Bacteria</taxon>
        <taxon>Bacillati</taxon>
        <taxon>Actinomycetota</taxon>
        <taxon>Actinomycetes</taxon>
        <taxon>Micrococcales</taxon>
        <taxon>Microbacteriaceae</taxon>
        <taxon>Leucobacter</taxon>
    </lineage>
</organism>
<dbReference type="EMBL" id="MWZD01000022">
    <property type="protein sequence ID" value="PRI10222.1"/>
    <property type="molecule type" value="Genomic_DNA"/>
</dbReference>
<dbReference type="Proteomes" id="UP000238650">
    <property type="component" value="Unassembled WGS sequence"/>
</dbReference>
<feature type="compositionally biased region" description="Low complexity" evidence="1">
    <location>
        <begin position="60"/>
        <end position="77"/>
    </location>
</feature>
<dbReference type="RefSeq" id="WP_146120112.1">
    <property type="nucleotide sequence ID" value="NZ_MWZD01000022.1"/>
</dbReference>
<dbReference type="Gene3D" id="3.40.390.10">
    <property type="entry name" value="Collagenase (Catalytic Domain)"/>
    <property type="match status" value="1"/>
</dbReference>
<feature type="chain" id="PRO_5015686829" description="SLH domain-containing protein" evidence="2">
    <location>
        <begin position="29"/>
        <end position="778"/>
    </location>
</feature>
<comment type="caution">
    <text evidence="4">The sequence shown here is derived from an EMBL/GenBank/DDBJ whole genome shotgun (WGS) entry which is preliminary data.</text>
</comment>
<dbReference type="SUPFAM" id="SSF55486">
    <property type="entry name" value="Metalloproteases ('zincins'), catalytic domain"/>
    <property type="match status" value="1"/>
</dbReference>
<reference evidence="4 5" key="1">
    <citation type="journal article" date="2017" name="New Microbes New Infect">
        <title>Genome sequence of 'Leucobacter massiliensis' sp. nov. isolated from human pharynx after travel to the 2014 Hajj.</title>
        <authorList>
            <person name="Leangapichart T."/>
            <person name="Gautret P."/>
            <person name="Nguyen T.T."/>
            <person name="Armstrong N."/>
            <person name="Rolain J.M."/>
        </authorList>
    </citation>
    <scope>NUCLEOTIDE SEQUENCE [LARGE SCALE GENOMIC DNA]</scope>
    <source>
        <strain evidence="4 5">122RC15</strain>
    </source>
</reference>
<evidence type="ECO:0000256" key="2">
    <source>
        <dbReference type="SAM" id="SignalP"/>
    </source>
</evidence>
<sequence>MTKHSIVRSASAALMVLLLSVSASPAGALESPVAPDPGTVAEEGGAAEQQAPETDGEPGAGDPAAEPEAPGGETPAPSETPAPEPEGDPAPEAPAVREAPGHSAEADPEEQQPLTEAPEAIDVTGTVVVIPDEAEAITADALGGEPAEEPGVRPGTVLVATDQAGLVELDTTNSGGVLEAGSAFSGEVALPQPAIEAVEEQIAAEGELSTEEVAETAHEAAAAAGTALEATGTGIDAPVAEAAAVKSHPVDIRYMGGSAQATPSRSALQKIITDSGAFWKAQSNGAISSMPIASYSTLSPNGSRCDAAGLWNQAIFSMGWTNANDYLRSGRHLVVFVNQGCGDGVAGLGSIGSLHSGGVTWVNLGLSGEAGHLTNATAHELGHNLGLGHADARLCASPAVDSSTNSSGLPTATGCSDLEYGDLWNVMGISVLTEDGKIPALGLPQKKMLGVLASGQMREVRVDAGSSQTFTINAASASSGLRGLRVSTLSPGTTFFVEYRNGTGTDSGLPWSDGSTSWSVSGYPSPATGVRVLKGYDSGVAAGAKRSAVLSRWSNGRALQYLRAGDRITPYGGTARVVVQAASGSTARVTIQGPPFTDVPFGAKFFKEIDWMKSEGISTGTKTSRGPKYQPKSSVTREAMAAFLFRMEAPGNFKAPASSPFADVPTNHKFYKQIAWMREAGLSTGTVRNGKRYYDPSAGVTREAMAAFIYRLEDSNAKGPASSPFADVPRTHKFYKEIAWMRSAGLSTGTVRNGKRYYDPSSKVTREAMAAFLYRLKH</sequence>
<dbReference type="PROSITE" id="PS51272">
    <property type="entry name" value="SLH"/>
    <property type="match status" value="3"/>
</dbReference>
<keyword evidence="2" id="KW-0732">Signal</keyword>
<proteinExistence type="predicted"/>
<dbReference type="GO" id="GO:0008237">
    <property type="term" value="F:metallopeptidase activity"/>
    <property type="evidence" value="ECO:0007669"/>
    <property type="project" value="InterPro"/>
</dbReference>
<dbReference type="OrthoDB" id="9758772at2"/>
<accession>A0A2S9QKW7</accession>
<feature type="compositionally biased region" description="Low complexity" evidence="1">
    <location>
        <begin position="41"/>
        <end position="53"/>
    </location>
</feature>